<sequence length="19" mass="2142">MVENGDTYVERDNNSSAIK</sequence>
<protein>
    <submittedName>
        <fullName evidence="1">Uncharacterized protein</fullName>
    </submittedName>
</protein>
<dbReference type="AlphaFoldDB" id="A0A392T2I4"/>
<proteinExistence type="predicted"/>
<accession>A0A392T2I4</accession>
<name>A0A392T2I4_9FABA</name>
<dbReference type="EMBL" id="LXQA010494532">
    <property type="protein sequence ID" value="MCI55331.1"/>
    <property type="molecule type" value="Genomic_DNA"/>
</dbReference>
<dbReference type="Proteomes" id="UP000265520">
    <property type="component" value="Unassembled WGS sequence"/>
</dbReference>
<evidence type="ECO:0000313" key="2">
    <source>
        <dbReference type="Proteomes" id="UP000265520"/>
    </source>
</evidence>
<feature type="non-terminal residue" evidence="1">
    <location>
        <position position="19"/>
    </location>
</feature>
<keyword evidence="2" id="KW-1185">Reference proteome</keyword>
<reference evidence="1 2" key="1">
    <citation type="journal article" date="2018" name="Front. Plant Sci.">
        <title>Red Clover (Trifolium pratense) and Zigzag Clover (T. medium) - A Picture of Genomic Similarities and Differences.</title>
        <authorList>
            <person name="Dluhosova J."/>
            <person name="Istvanek J."/>
            <person name="Nedelnik J."/>
            <person name="Repkova J."/>
        </authorList>
    </citation>
    <scope>NUCLEOTIDE SEQUENCE [LARGE SCALE GENOMIC DNA]</scope>
    <source>
        <strain evidence="2">cv. 10/8</strain>
        <tissue evidence="1">Leaf</tissue>
    </source>
</reference>
<organism evidence="1 2">
    <name type="scientific">Trifolium medium</name>
    <dbReference type="NCBI Taxonomy" id="97028"/>
    <lineage>
        <taxon>Eukaryota</taxon>
        <taxon>Viridiplantae</taxon>
        <taxon>Streptophyta</taxon>
        <taxon>Embryophyta</taxon>
        <taxon>Tracheophyta</taxon>
        <taxon>Spermatophyta</taxon>
        <taxon>Magnoliopsida</taxon>
        <taxon>eudicotyledons</taxon>
        <taxon>Gunneridae</taxon>
        <taxon>Pentapetalae</taxon>
        <taxon>rosids</taxon>
        <taxon>fabids</taxon>
        <taxon>Fabales</taxon>
        <taxon>Fabaceae</taxon>
        <taxon>Papilionoideae</taxon>
        <taxon>50 kb inversion clade</taxon>
        <taxon>NPAAA clade</taxon>
        <taxon>Hologalegina</taxon>
        <taxon>IRL clade</taxon>
        <taxon>Trifolieae</taxon>
        <taxon>Trifolium</taxon>
    </lineage>
</organism>
<evidence type="ECO:0000313" key="1">
    <source>
        <dbReference type="EMBL" id="MCI55331.1"/>
    </source>
</evidence>
<comment type="caution">
    <text evidence="1">The sequence shown here is derived from an EMBL/GenBank/DDBJ whole genome shotgun (WGS) entry which is preliminary data.</text>
</comment>